<comment type="similarity">
    <text evidence="8">Belongs to the NifD/NifK/NifE/NifN family.</text>
</comment>
<dbReference type="Proteomes" id="UP000515909">
    <property type="component" value="Chromosome"/>
</dbReference>
<dbReference type="PROSITE" id="PS00699">
    <property type="entry name" value="NITROGENASE_1_1"/>
    <property type="match status" value="1"/>
</dbReference>
<keyword evidence="7 8" id="KW-0535">Nitrogen fixation</keyword>
<dbReference type="InterPro" id="IPR000385">
    <property type="entry name" value="MoaA_NifB_PqqE_Fe-S-bd_CS"/>
</dbReference>
<dbReference type="PROSITE" id="PS51918">
    <property type="entry name" value="RADICAL_SAM"/>
    <property type="match status" value="1"/>
</dbReference>
<keyword evidence="5" id="KW-0408">Iron</keyword>
<dbReference type="RefSeq" id="WP_187037333.1">
    <property type="nucleotide sequence ID" value="NZ_CP060286.1"/>
</dbReference>
<dbReference type="PROSITE" id="PS01305">
    <property type="entry name" value="MOAA_NIFB_PQQE"/>
    <property type="match status" value="1"/>
</dbReference>
<dbReference type="SFLD" id="SFLDG01067">
    <property type="entry name" value="SPASM/twitch_domain_containing"/>
    <property type="match status" value="1"/>
</dbReference>
<dbReference type="SFLD" id="SFLDF00281">
    <property type="entry name" value="FeMo_cofactor_biosynthesis_pro"/>
    <property type="match status" value="1"/>
</dbReference>
<evidence type="ECO:0000256" key="8">
    <source>
        <dbReference type="RuleBase" id="RU004021"/>
    </source>
</evidence>
<keyword evidence="6" id="KW-0411">Iron-sulfur</keyword>
<accession>A0A7G8TEE2</accession>
<dbReference type="InterPro" id="IPR058240">
    <property type="entry name" value="rSAM_sf"/>
</dbReference>
<gene>
    <name evidence="10" type="ORF">HCR03_07065</name>
</gene>
<dbReference type="GO" id="GO:0051539">
    <property type="term" value="F:4 iron, 4 sulfur cluster binding"/>
    <property type="evidence" value="ECO:0007669"/>
    <property type="project" value="UniProtKB-KW"/>
</dbReference>
<dbReference type="PANTHER" id="PTHR33712:SF7">
    <property type="entry name" value="LIGHT-INDEPENDENT PROTOCHLOROPHYLLIDE REDUCTASE SUBUNIT B"/>
    <property type="match status" value="1"/>
</dbReference>
<dbReference type="InterPro" id="IPR050152">
    <property type="entry name" value="ChlB/BchB/BchZ"/>
</dbReference>
<organism evidence="10 11">
    <name type="scientific">Caproicibacter fermentans</name>
    <dbReference type="NCBI Taxonomy" id="2576756"/>
    <lineage>
        <taxon>Bacteria</taxon>
        <taxon>Bacillati</taxon>
        <taxon>Bacillota</taxon>
        <taxon>Clostridia</taxon>
        <taxon>Eubacteriales</taxon>
        <taxon>Acutalibacteraceae</taxon>
        <taxon>Caproicibacter</taxon>
    </lineage>
</organism>
<protein>
    <submittedName>
        <fullName evidence="10">Radical SAM protein</fullName>
    </submittedName>
</protein>
<dbReference type="Gene3D" id="3.20.20.70">
    <property type="entry name" value="Aldolase class I"/>
    <property type="match status" value="1"/>
</dbReference>
<evidence type="ECO:0000259" key="9">
    <source>
        <dbReference type="PROSITE" id="PS51918"/>
    </source>
</evidence>
<proteinExistence type="inferred from homology"/>
<dbReference type="GO" id="GO:0016163">
    <property type="term" value="F:nitrogenase activity"/>
    <property type="evidence" value="ECO:0007669"/>
    <property type="project" value="InterPro"/>
</dbReference>
<dbReference type="Gene3D" id="3.40.50.1980">
    <property type="entry name" value="Nitrogenase molybdenum iron protein domain"/>
    <property type="match status" value="3"/>
</dbReference>
<dbReference type="InterPro" id="IPR007197">
    <property type="entry name" value="rSAM"/>
</dbReference>
<dbReference type="SUPFAM" id="SSF53807">
    <property type="entry name" value="Helical backbone' metal receptor"/>
    <property type="match status" value="1"/>
</dbReference>
<keyword evidence="3" id="KW-0949">S-adenosyl-L-methionine</keyword>
<dbReference type="SFLD" id="SFLDS00029">
    <property type="entry name" value="Radical_SAM"/>
    <property type="match status" value="1"/>
</dbReference>
<evidence type="ECO:0000256" key="4">
    <source>
        <dbReference type="ARBA" id="ARBA00022723"/>
    </source>
</evidence>
<dbReference type="SFLD" id="SFLDG01068">
    <property type="entry name" value="FeMo_cofactor_biosynthesis_pro"/>
    <property type="match status" value="1"/>
</dbReference>
<evidence type="ECO:0000256" key="5">
    <source>
        <dbReference type="ARBA" id="ARBA00023004"/>
    </source>
</evidence>
<evidence type="ECO:0000256" key="6">
    <source>
        <dbReference type="ARBA" id="ARBA00023014"/>
    </source>
</evidence>
<dbReference type="PANTHER" id="PTHR33712">
    <property type="entry name" value="LIGHT-INDEPENDENT PROTOCHLOROPHYLLIDE REDUCTASE SUBUNIT B"/>
    <property type="match status" value="1"/>
</dbReference>
<dbReference type="AlphaFoldDB" id="A0A7G8TEE2"/>
<reference evidence="10 11" key="1">
    <citation type="submission" date="2020-08" db="EMBL/GenBank/DDBJ databases">
        <title>The isolate Caproiciproducens sp. 7D4C2 produces n-caproate at mildly acidic conditions from hexoses: genome and rBOX comparison with related strains and chain-elongating bacteria.</title>
        <authorList>
            <person name="Esquivel-Elizondo S."/>
            <person name="Bagci C."/>
            <person name="Temovska M."/>
            <person name="Jeon B.S."/>
            <person name="Bessarab I."/>
            <person name="Williams R.B.H."/>
            <person name="Huson D.H."/>
            <person name="Angenent L.T."/>
        </authorList>
    </citation>
    <scope>NUCLEOTIDE SEQUENCE [LARGE SCALE GENOMIC DNA]</scope>
    <source>
        <strain evidence="10 11">7D4C2</strain>
    </source>
</reference>
<dbReference type="InterPro" id="IPR000318">
    <property type="entry name" value="Nase_comp1_CS"/>
</dbReference>
<keyword evidence="4" id="KW-0479">Metal-binding</keyword>
<dbReference type="SMART" id="SM00729">
    <property type="entry name" value="Elp3"/>
    <property type="match status" value="1"/>
</dbReference>
<dbReference type="InterPro" id="IPR006638">
    <property type="entry name" value="Elp3/MiaA/NifB-like_rSAM"/>
</dbReference>
<dbReference type="Pfam" id="PF04055">
    <property type="entry name" value="Radical_SAM"/>
    <property type="match status" value="1"/>
</dbReference>
<dbReference type="KEGG" id="cfem:HCR03_07065"/>
<comment type="cofactor">
    <cofactor evidence="1">
        <name>[4Fe-4S] cluster</name>
        <dbReference type="ChEBI" id="CHEBI:49883"/>
    </cofactor>
</comment>
<keyword evidence="2" id="KW-0004">4Fe-4S</keyword>
<evidence type="ECO:0000256" key="7">
    <source>
        <dbReference type="ARBA" id="ARBA00023231"/>
    </source>
</evidence>
<dbReference type="SUPFAM" id="SSF102114">
    <property type="entry name" value="Radical SAM enzymes"/>
    <property type="match status" value="1"/>
</dbReference>
<evidence type="ECO:0000256" key="1">
    <source>
        <dbReference type="ARBA" id="ARBA00001966"/>
    </source>
</evidence>
<dbReference type="Pfam" id="PF00148">
    <property type="entry name" value="Oxidored_nitro"/>
    <property type="match status" value="1"/>
</dbReference>
<dbReference type="InterPro" id="IPR013785">
    <property type="entry name" value="Aldolase_TIM"/>
</dbReference>
<name>A0A7G8TEE2_9FIRM</name>
<dbReference type="InterPro" id="IPR000510">
    <property type="entry name" value="Nase/OxRdtase_comp1"/>
</dbReference>
<dbReference type="GO" id="GO:0046872">
    <property type="term" value="F:metal ion binding"/>
    <property type="evidence" value="ECO:0007669"/>
    <property type="project" value="UniProtKB-KW"/>
</dbReference>
<sequence>MGANLVQLNVNPCKMCMPMGSLTAFFGIRGCMTILHGSQGCSTYIRRHMATHYNEPVDIASSSLTEQGTVFGGADNLIRGLENLIQLYHPEVIGVATSCLAETIGEDVPAIVETFRQKHPELDAALITVPSAGYSGTQYEGFFRTLRAVVSQVEMDTRPNGKVNVITGMISPADTRWLKSLLEGMGVEAILLPDLSENLDGGHGDSYSRLPMGGTPISEIGLMGGARMTLELSAFQNKDTSPARVLNEKYGVPFLRLPLPCGLAATDALIRELKKLGGTVSEGLRKERERYLDAMIDSHKYNALARPVICGEPDFVRSVVGLCCENGAVPVVAATGSDCKGWEESIRPQIEKAASVQLVKRFSVLNDADFDEIEHAARENGANLIIGSSDARRAAANLGLDLVRHSFPVHDHVGGQRLRMLGYEGSLQLLDRMTNTLLSKRNSRFRGEQYEKYYRGAKETSPPDETAESLALRTAKHPCFTCAEGKYARMHLPVAPECNIQCGYCVRKFDCPNESRPGVTSGILTPEEALEKYKRVKEKIPNLTVAGIAGPGDALANFPETSETLRLIRAYDPDVTFCLSTNGLMLPLYAQELVRLGVTHVTVTLNTVSPETGAKIYSHIDFMGKRYYGEEGASILLANQLSGLKLLCSLGVVCKINIVLLSGINENEIAEVVRTVKQLGAKLTNIMQLVPVKGSAFEHLSPVPNRKLADLRRECGKILPQMLHCRHCRADAIGTLDNDRSIEFREKPQQKSEAPLRFAVAARDGKPEPTCEADAIPEQKLSGHGIRLFTTYDKMEHAVKNGAKQMTGGIET</sequence>
<evidence type="ECO:0000256" key="2">
    <source>
        <dbReference type="ARBA" id="ARBA00022485"/>
    </source>
</evidence>
<dbReference type="EMBL" id="CP060286">
    <property type="protein sequence ID" value="QNK41983.1"/>
    <property type="molecule type" value="Genomic_DNA"/>
</dbReference>
<dbReference type="Gene3D" id="1.20.89.10">
    <property type="entry name" value="Nitrogenase Molybdenum-iron Protein, subunit B, domain 4"/>
    <property type="match status" value="1"/>
</dbReference>
<evidence type="ECO:0000313" key="11">
    <source>
        <dbReference type="Proteomes" id="UP000515909"/>
    </source>
</evidence>
<dbReference type="GO" id="GO:0032324">
    <property type="term" value="P:molybdopterin cofactor biosynthetic process"/>
    <property type="evidence" value="ECO:0007669"/>
    <property type="project" value="UniProtKB-ARBA"/>
</dbReference>
<dbReference type="CDD" id="cd01335">
    <property type="entry name" value="Radical_SAM"/>
    <property type="match status" value="1"/>
</dbReference>
<evidence type="ECO:0000256" key="3">
    <source>
        <dbReference type="ARBA" id="ARBA00022691"/>
    </source>
</evidence>
<feature type="domain" description="Radical SAM core" evidence="9">
    <location>
        <begin position="484"/>
        <end position="726"/>
    </location>
</feature>
<evidence type="ECO:0000313" key="10">
    <source>
        <dbReference type="EMBL" id="QNK41983.1"/>
    </source>
</evidence>